<evidence type="ECO:0000313" key="7">
    <source>
        <dbReference type="Proteomes" id="UP000199545"/>
    </source>
</evidence>
<sequence length="95" mass="10265">MDKFKNQAKQAAGTNAQQVRQQNQRSAQSAGGYQSYETEFAAAPGSQQAARGAQATPQANAANQNFATEFASETNAQRVRAQNQQSMANKNKNQQ</sequence>
<protein>
    <recommendedName>
        <fullName evidence="2">Small, acid-soluble spore protein gamma-type</fullName>
    </recommendedName>
</protein>
<evidence type="ECO:0000313" key="6">
    <source>
        <dbReference type="EMBL" id="SFI99995.1"/>
    </source>
</evidence>
<accession>A0A1I3MTD5</accession>
<keyword evidence="7" id="KW-1185">Reference proteome</keyword>
<gene>
    <name evidence="6" type="ORF">SAMN05421852_103186</name>
</gene>
<feature type="compositionally biased region" description="Low complexity" evidence="5">
    <location>
        <begin position="47"/>
        <end position="67"/>
    </location>
</feature>
<evidence type="ECO:0000256" key="2">
    <source>
        <dbReference type="ARBA" id="ARBA00014721"/>
    </source>
</evidence>
<keyword evidence="3" id="KW-0677">Repeat</keyword>
<dbReference type="RefSeq" id="WP_093228558.1">
    <property type="nucleotide sequence ID" value="NZ_FORR01000003.1"/>
</dbReference>
<evidence type="ECO:0000256" key="5">
    <source>
        <dbReference type="SAM" id="MobiDB-lite"/>
    </source>
</evidence>
<evidence type="ECO:0000256" key="1">
    <source>
        <dbReference type="ARBA" id="ARBA00006710"/>
    </source>
</evidence>
<keyword evidence="4" id="KW-0749">Sporulation</keyword>
<reference evidence="6 7" key="1">
    <citation type="submission" date="2016-10" db="EMBL/GenBank/DDBJ databases">
        <authorList>
            <person name="de Groot N.N."/>
        </authorList>
    </citation>
    <scope>NUCLEOTIDE SEQUENCE [LARGE SCALE GENOMIC DNA]</scope>
    <source>
        <strain evidence="6 7">DSM 44778</strain>
    </source>
</reference>
<dbReference type="NCBIfam" id="TIGR01442">
    <property type="entry name" value="SASP_gamma"/>
    <property type="match status" value="1"/>
</dbReference>
<comment type="similarity">
    <text evidence="1">Belongs to the gamma-type SASP family.</text>
</comment>
<dbReference type="InterPro" id="IPR006341">
    <property type="entry name" value="Spore_gamma"/>
</dbReference>
<feature type="compositionally biased region" description="Low complexity" evidence="5">
    <location>
        <begin position="15"/>
        <end position="29"/>
    </location>
</feature>
<feature type="compositionally biased region" description="Polar residues" evidence="5">
    <location>
        <begin position="71"/>
        <end position="95"/>
    </location>
</feature>
<evidence type="ECO:0000256" key="4">
    <source>
        <dbReference type="ARBA" id="ARBA00022969"/>
    </source>
</evidence>
<proteinExistence type="inferred from homology"/>
<dbReference type="GO" id="GO:0030435">
    <property type="term" value="P:sporulation resulting in formation of a cellular spore"/>
    <property type="evidence" value="ECO:0007669"/>
    <property type="project" value="UniProtKB-KW"/>
</dbReference>
<name>A0A1I3MTD5_9BACL</name>
<dbReference type="EMBL" id="FORR01000003">
    <property type="protein sequence ID" value="SFI99995.1"/>
    <property type="molecule type" value="Genomic_DNA"/>
</dbReference>
<organism evidence="6 7">
    <name type="scientific">Thermoflavimicrobium dichotomicum</name>
    <dbReference type="NCBI Taxonomy" id="46223"/>
    <lineage>
        <taxon>Bacteria</taxon>
        <taxon>Bacillati</taxon>
        <taxon>Bacillota</taxon>
        <taxon>Bacilli</taxon>
        <taxon>Bacillales</taxon>
        <taxon>Thermoactinomycetaceae</taxon>
        <taxon>Thermoflavimicrobium</taxon>
    </lineage>
</organism>
<dbReference type="AlphaFoldDB" id="A0A1I3MTD5"/>
<dbReference type="Proteomes" id="UP000199545">
    <property type="component" value="Unassembled WGS sequence"/>
</dbReference>
<dbReference type="Pfam" id="PF04259">
    <property type="entry name" value="SASP_gamma"/>
    <property type="match status" value="1"/>
</dbReference>
<dbReference type="STRING" id="46223.SAMN05421852_103186"/>
<feature type="region of interest" description="Disordered" evidence="5">
    <location>
        <begin position="1"/>
        <end position="95"/>
    </location>
</feature>
<evidence type="ECO:0000256" key="3">
    <source>
        <dbReference type="ARBA" id="ARBA00022737"/>
    </source>
</evidence>